<feature type="compositionally biased region" description="Pro residues" evidence="2">
    <location>
        <begin position="37"/>
        <end position="46"/>
    </location>
</feature>
<dbReference type="Proteomes" id="UP000789570">
    <property type="component" value="Unassembled WGS sequence"/>
</dbReference>
<feature type="region of interest" description="Disordered" evidence="2">
    <location>
        <begin position="1"/>
        <end position="46"/>
    </location>
</feature>
<organism evidence="4 5">
    <name type="scientific">Funneliformis caledonium</name>
    <dbReference type="NCBI Taxonomy" id="1117310"/>
    <lineage>
        <taxon>Eukaryota</taxon>
        <taxon>Fungi</taxon>
        <taxon>Fungi incertae sedis</taxon>
        <taxon>Mucoromycota</taxon>
        <taxon>Glomeromycotina</taxon>
        <taxon>Glomeromycetes</taxon>
        <taxon>Glomerales</taxon>
        <taxon>Glomeraceae</taxon>
        <taxon>Funneliformis</taxon>
    </lineage>
</organism>
<evidence type="ECO:0000256" key="2">
    <source>
        <dbReference type="SAM" id="MobiDB-lite"/>
    </source>
</evidence>
<evidence type="ECO:0000313" key="4">
    <source>
        <dbReference type="EMBL" id="CAG8443144.1"/>
    </source>
</evidence>
<comment type="caution">
    <text evidence="4">The sequence shown here is derived from an EMBL/GenBank/DDBJ whole genome shotgun (WGS) entry which is preliminary data.</text>
</comment>
<dbReference type="GO" id="GO:0005634">
    <property type="term" value="C:nucleus"/>
    <property type="evidence" value="ECO:0007669"/>
    <property type="project" value="UniProtKB-UniRule"/>
</dbReference>
<evidence type="ECO:0000313" key="5">
    <source>
        <dbReference type="Proteomes" id="UP000789570"/>
    </source>
</evidence>
<keyword evidence="1" id="KW-0539">Nucleus</keyword>
<feature type="compositionally biased region" description="Polar residues" evidence="2">
    <location>
        <begin position="13"/>
        <end position="26"/>
    </location>
</feature>
<dbReference type="PROSITE" id="PS50118">
    <property type="entry name" value="HMG_BOX_2"/>
    <property type="match status" value="1"/>
</dbReference>
<dbReference type="AlphaFoldDB" id="A0A9N8V5K1"/>
<evidence type="ECO:0000259" key="3">
    <source>
        <dbReference type="PROSITE" id="PS50118"/>
    </source>
</evidence>
<name>A0A9N8V5K1_9GLOM</name>
<dbReference type="OrthoDB" id="2325316at2759"/>
<gene>
    <name evidence="4" type="ORF">FCALED_LOCUS701</name>
</gene>
<feature type="DNA-binding region" description="HMG box" evidence="1">
    <location>
        <begin position="65"/>
        <end position="133"/>
    </location>
</feature>
<dbReference type="GO" id="GO:0003677">
    <property type="term" value="F:DNA binding"/>
    <property type="evidence" value="ECO:0007669"/>
    <property type="project" value="UniProtKB-UniRule"/>
</dbReference>
<keyword evidence="5" id="KW-1185">Reference proteome</keyword>
<dbReference type="SUPFAM" id="SSF47095">
    <property type="entry name" value="HMG-box"/>
    <property type="match status" value="1"/>
</dbReference>
<accession>A0A9N8V5K1</accession>
<sequence>MTQNKKASKRSSDAQTKIRTMRQGQQKIKLDIKKPSPSLPPLPLPFPPTQKVEQIVTKLVAKPRLARFPNAFIMYRNEYVLFLKSKNYHISMTELSPMISTSWKKEPEYVKETYTKLSSDAEKMYVRETGNTQPQINYKYLPTQRPTLKEYSSKLEPEISVPKLNETHQPQLNASNYDFFNDFNIYDRLLQSFSISAPNAFQRNFTKEPPVNGGDIAPFSIGTTSELAKYSLEHSSLSSAKIDNPIVHQDNCFATDPNFFPWTQNISPSIHDDLSNIRSPTHLPQTPHCYSPSYSPTSPLEDLMNSPGLIGLDSQILESMESMSPCSTSSSPSDASSFDDISSLLFSSELDENRFFEKAGFAAPAYPTESINAQTSLQSSDLYHLYSGQSFATPSTVFNDKI</sequence>
<reference evidence="4" key="1">
    <citation type="submission" date="2021-06" db="EMBL/GenBank/DDBJ databases">
        <authorList>
            <person name="Kallberg Y."/>
            <person name="Tangrot J."/>
            <person name="Rosling A."/>
        </authorList>
    </citation>
    <scope>NUCLEOTIDE SEQUENCE</scope>
    <source>
        <strain evidence="4">UK204</strain>
    </source>
</reference>
<dbReference type="InterPro" id="IPR009071">
    <property type="entry name" value="HMG_box_dom"/>
</dbReference>
<protein>
    <submittedName>
        <fullName evidence="4">10539_t:CDS:1</fullName>
    </submittedName>
</protein>
<proteinExistence type="predicted"/>
<dbReference type="InterPro" id="IPR036910">
    <property type="entry name" value="HMG_box_dom_sf"/>
</dbReference>
<feature type="domain" description="HMG box" evidence="3">
    <location>
        <begin position="65"/>
        <end position="133"/>
    </location>
</feature>
<evidence type="ECO:0000256" key="1">
    <source>
        <dbReference type="PROSITE-ProRule" id="PRU00267"/>
    </source>
</evidence>
<dbReference type="EMBL" id="CAJVPQ010000074">
    <property type="protein sequence ID" value="CAG8443144.1"/>
    <property type="molecule type" value="Genomic_DNA"/>
</dbReference>
<dbReference type="Gene3D" id="1.10.30.10">
    <property type="entry name" value="High mobility group box domain"/>
    <property type="match status" value="1"/>
</dbReference>
<keyword evidence="1" id="KW-0238">DNA-binding</keyword>
<dbReference type="Pfam" id="PF00505">
    <property type="entry name" value="HMG_box"/>
    <property type="match status" value="1"/>
</dbReference>